<gene>
    <name evidence="2" type="ORF">A5821_002704</name>
</gene>
<dbReference type="Proteomes" id="UP000194948">
    <property type="component" value="Chromosome"/>
</dbReference>
<feature type="transmembrane region" description="Helical" evidence="1">
    <location>
        <begin position="115"/>
        <end position="136"/>
    </location>
</feature>
<evidence type="ECO:0000313" key="3">
    <source>
        <dbReference type="Proteomes" id="UP000194948"/>
    </source>
</evidence>
<feature type="transmembrane region" description="Helical" evidence="1">
    <location>
        <begin position="78"/>
        <end position="103"/>
    </location>
</feature>
<dbReference type="EMBL" id="CP147244">
    <property type="protein sequence ID" value="WYK01567.1"/>
    <property type="molecule type" value="Genomic_DNA"/>
</dbReference>
<proteinExistence type="predicted"/>
<organism evidence="2 3">
    <name type="scientific">Candidatus Enterococcus palustris</name>
    <dbReference type="NCBI Taxonomy" id="1834189"/>
    <lineage>
        <taxon>Bacteria</taxon>
        <taxon>Bacillati</taxon>
        <taxon>Bacillota</taxon>
        <taxon>Bacilli</taxon>
        <taxon>Lactobacillales</taxon>
        <taxon>Enterococcaceae</taxon>
        <taxon>Enterococcus</taxon>
    </lineage>
</organism>
<evidence type="ECO:0000256" key="1">
    <source>
        <dbReference type="SAM" id="Phobius"/>
    </source>
</evidence>
<reference evidence="3" key="1">
    <citation type="submission" date="2017-05" db="EMBL/GenBank/DDBJ databases">
        <title>The Genome Sequence of EEnterococcus faecalis 9F2_4866.</title>
        <authorList>
            <consortium name="The Broad Institute Genomics Platform"/>
            <consortium name="The Broad Institute Genomic Center for Infectious Diseases"/>
            <person name="Earl A."/>
            <person name="Manson A."/>
            <person name="Schwartman J."/>
            <person name="Gilmore M."/>
            <person name="Abouelleil A."/>
            <person name="Cao P."/>
            <person name="Chapman S."/>
            <person name="Cusick C."/>
            <person name="Shea T."/>
            <person name="Young S."/>
            <person name="Neafsey D."/>
            <person name="Nusbaum C."/>
            <person name="Birren B."/>
        </authorList>
    </citation>
    <scope>NUCLEOTIDE SEQUENCE [LARGE SCALE GENOMIC DNA]</scope>
    <source>
        <strain evidence="3">7F3_DIV0205</strain>
    </source>
</reference>
<sequence>MVVREYFTKRGRLRAIVHLSSLIYLVILLFLVINQRGFIETIIRKSFRITVNNVLTFFSSKDWQAGLSDKVSQVVTNLSLLIIIQTIVMLAGLVLVGYLLWRLRKKDQWHLSEKLLVIGYLFLVIALLTVLTKMTIEMYQTYTVIDQRINSLSVQELNRFQEKLSDIFRQSTFTLDQLIPSVMSLLEQLKELIHTTRNIAGIPNLVQETWEQLLVLKNWLVGLSLSAVAIILAGHITEGIRIFKNSQWLETKLQRTKRSRQIELNERLVEVIEQQQELIELLTKDKQK</sequence>
<dbReference type="RefSeq" id="WP_086315262.1">
    <property type="nucleotide sequence ID" value="NZ_CP147244.1"/>
</dbReference>
<feature type="transmembrane region" description="Helical" evidence="1">
    <location>
        <begin position="219"/>
        <end position="237"/>
    </location>
</feature>
<dbReference type="AlphaFoldDB" id="A0AAQ3WBH5"/>
<keyword evidence="3" id="KW-1185">Reference proteome</keyword>
<accession>A0AAQ3WBH5</accession>
<name>A0AAQ3WBH5_9ENTE</name>
<evidence type="ECO:0000313" key="2">
    <source>
        <dbReference type="EMBL" id="WYK01567.1"/>
    </source>
</evidence>
<keyword evidence="1" id="KW-1133">Transmembrane helix</keyword>
<reference evidence="2 3" key="2">
    <citation type="submission" date="2024-03" db="EMBL/GenBank/DDBJ databases">
        <title>The Genome Sequence of Enterococcus sp. DIV0205d.</title>
        <authorList>
            <consortium name="The Broad Institute Genomics Platform"/>
            <consortium name="The Broad Institute Microbial Omics Core"/>
            <consortium name="The Broad Institute Genomic Center for Infectious Diseases"/>
            <person name="Earl A."/>
            <person name="Manson A."/>
            <person name="Gilmore M."/>
            <person name="Schwartman J."/>
            <person name="Shea T."/>
            <person name="Abouelleil A."/>
            <person name="Cao P."/>
            <person name="Chapman S."/>
            <person name="Cusick C."/>
            <person name="Young S."/>
            <person name="Neafsey D."/>
            <person name="Nusbaum C."/>
            <person name="Birren B."/>
        </authorList>
    </citation>
    <scope>NUCLEOTIDE SEQUENCE [LARGE SCALE GENOMIC DNA]</scope>
    <source>
        <strain evidence="2 3">7F3_DIV0205</strain>
    </source>
</reference>
<protein>
    <submittedName>
        <fullName evidence="2">Uncharacterized protein</fullName>
    </submittedName>
</protein>
<feature type="transmembrane region" description="Helical" evidence="1">
    <location>
        <begin position="12"/>
        <end position="33"/>
    </location>
</feature>
<keyword evidence="1" id="KW-0812">Transmembrane</keyword>
<keyword evidence="1" id="KW-0472">Membrane</keyword>